<keyword evidence="6" id="KW-0812">Transmembrane</keyword>
<dbReference type="Gene3D" id="3.30.40.10">
    <property type="entry name" value="Zinc/RING finger domain, C3HC4 (zinc finger)"/>
    <property type="match status" value="1"/>
</dbReference>
<keyword evidence="4" id="KW-0813">Transport</keyword>
<feature type="region of interest" description="Disordered" evidence="19">
    <location>
        <begin position="1"/>
        <end position="48"/>
    </location>
</feature>
<feature type="compositionally biased region" description="Pro residues" evidence="19">
    <location>
        <begin position="34"/>
        <end position="43"/>
    </location>
</feature>
<organism evidence="21 22">
    <name type="scientific">Nannochloropsis gaditana</name>
    <dbReference type="NCBI Taxonomy" id="72520"/>
    <lineage>
        <taxon>Eukaryota</taxon>
        <taxon>Sar</taxon>
        <taxon>Stramenopiles</taxon>
        <taxon>Ochrophyta</taxon>
        <taxon>Eustigmatophyceae</taxon>
        <taxon>Eustigmatales</taxon>
        <taxon>Monodopsidaceae</taxon>
        <taxon>Nannochloropsis</taxon>
    </lineage>
</organism>
<dbReference type="InterPro" id="IPR013083">
    <property type="entry name" value="Znf_RING/FYVE/PHD"/>
</dbReference>
<evidence type="ECO:0000256" key="10">
    <source>
        <dbReference type="ARBA" id="ARBA00022833"/>
    </source>
</evidence>
<evidence type="ECO:0000256" key="14">
    <source>
        <dbReference type="ARBA" id="ARBA00023140"/>
    </source>
</evidence>
<name>W7TYI4_9STRA</name>
<keyword evidence="14" id="KW-0576">Peroxisome</keyword>
<dbReference type="CDD" id="cd16526">
    <property type="entry name" value="RING-HC_PEX2"/>
    <property type="match status" value="1"/>
</dbReference>
<comment type="catalytic activity">
    <reaction evidence="16">
        <text>[E2 ubiquitin-conjugating enzyme]-S-ubiquitinyl-L-cysteine + [acceptor protein]-L-cysteine = [E2 ubiquitin-conjugating enzyme]-L-cysteine + [acceptor protein]-S-ubiquitinyl-L-cysteine.</text>
        <dbReference type="EC" id="2.3.2.36"/>
    </reaction>
</comment>
<proteinExistence type="inferred from homology"/>
<evidence type="ECO:0000256" key="16">
    <source>
        <dbReference type="ARBA" id="ARBA00034438"/>
    </source>
</evidence>
<keyword evidence="13" id="KW-0472">Membrane</keyword>
<keyword evidence="7" id="KW-0479">Metal-binding</keyword>
<evidence type="ECO:0000256" key="13">
    <source>
        <dbReference type="ARBA" id="ARBA00023136"/>
    </source>
</evidence>
<evidence type="ECO:0000256" key="18">
    <source>
        <dbReference type="PROSITE-ProRule" id="PRU00175"/>
    </source>
</evidence>
<comment type="subcellular location">
    <subcellularLocation>
        <location evidence="1">Peroxisome membrane</location>
        <topology evidence="1">Multi-pass membrane protein</topology>
    </subcellularLocation>
</comment>
<keyword evidence="9" id="KW-0833">Ubl conjugation pathway</keyword>
<gene>
    <name evidence="21" type="ORF">Naga_100005g89</name>
</gene>
<keyword evidence="22" id="KW-1185">Reference proteome</keyword>
<evidence type="ECO:0000256" key="2">
    <source>
        <dbReference type="ARBA" id="ARBA00004906"/>
    </source>
</evidence>
<comment type="pathway">
    <text evidence="2">Protein modification; protein ubiquitination.</text>
</comment>
<evidence type="ECO:0000256" key="8">
    <source>
        <dbReference type="ARBA" id="ARBA00022771"/>
    </source>
</evidence>
<dbReference type="EMBL" id="AZIL01000936">
    <property type="protein sequence ID" value="EWM25424.1"/>
    <property type="molecule type" value="Genomic_DNA"/>
</dbReference>
<evidence type="ECO:0000256" key="6">
    <source>
        <dbReference type="ARBA" id="ARBA00022692"/>
    </source>
</evidence>
<evidence type="ECO:0000256" key="4">
    <source>
        <dbReference type="ARBA" id="ARBA00022448"/>
    </source>
</evidence>
<keyword evidence="5" id="KW-0808">Transferase</keyword>
<evidence type="ECO:0000256" key="15">
    <source>
        <dbReference type="ARBA" id="ARBA00032511"/>
    </source>
</evidence>
<reference evidence="21 22" key="1">
    <citation type="journal article" date="2014" name="Mol. Plant">
        <title>Chromosome Scale Genome Assembly and Transcriptome Profiling of Nannochloropsis gaditana in Nitrogen Depletion.</title>
        <authorList>
            <person name="Corteggiani Carpinelli E."/>
            <person name="Telatin A."/>
            <person name="Vitulo N."/>
            <person name="Forcato C."/>
            <person name="D'Angelo M."/>
            <person name="Schiavon R."/>
            <person name="Vezzi A."/>
            <person name="Giacometti G.M."/>
            <person name="Morosinotto T."/>
            <person name="Valle G."/>
        </authorList>
    </citation>
    <scope>NUCLEOTIDE SEQUENCE [LARGE SCALE GENOMIC DNA]</scope>
    <source>
        <strain evidence="21 22">B-31</strain>
    </source>
</reference>
<dbReference type="InterPro" id="IPR045859">
    <property type="entry name" value="RING-HC_PEX2"/>
</dbReference>
<feature type="compositionally biased region" description="Low complexity" evidence="19">
    <location>
        <begin position="10"/>
        <end position="33"/>
    </location>
</feature>
<evidence type="ECO:0000256" key="3">
    <source>
        <dbReference type="ARBA" id="ARBA00008704"/>
    </source>
</evidence>
<feature type="region of interest" description="Disordered" evidence="19">
    <location>
        <begin position="233"/>
        <end position="252"/>
    </location>
</feature>
<dbReference type="PANTHER" id="PTHR48178:SF1">
    <property type="entry name" value="PEROXISOME BIOGENESIS FACTOR 2"/>
    <property type="match status" value="1"/>
</dbReference>
<evidence type="ECO:0000313" key="22">
    <source>
        <dbReference type="Proteomes" id="UP000019335"/>
    </source>
</evidence>
<keyword evidence="10" id="KW-0862">Zinc</keyword>
<dbReference type="Proteomes" id="UP000019335">
    <property type="component" value="Chromosome 11"/>
</dbReference>
<evidence type="ECO:0000256" key="17">
    <source>
        <dbReference type="ARBA" id="ARBA00034523"/>
    </source>
</evidence>
<evidence type="ECO:0000256" key="19">
    <source>
        <dbReference type="SAM" id="MobiDB-lite"/>
    </source>
</evidence>
<dbReference type="EC" id="2.3.2.36" evidence="17"/>
<dbReference type="PROSITE" id="PS50089">
    <property type="entry name" value="ZF_RING_2"/>
    <property type="match status" value="1"/>
</dbReference>
<evidence type="ECO:0000259" key="20">
    <source>
        <dbReference type="PROSITE" id="PS50089"/>
    </source>
</evidence>
<evidence type="ECO:0000256" key="9">
    <source>
        <dbReference type="ARBA" id="ARBA00022786"/>
    </source>
</evidence>
<evidence type="ECO:0000256" key="12">
    <source>
        <dbReference type="ARBA" id="ARBA00022989"/>
    </source>
</evidence>
<feature type="domain" description="RING-type" evidence="20">
    <location>
        <begin position="381"/>
        <end position="421"/>
    </location>
</feature>
<dbReference type="PROSITE" id="PS00518">
    <property type="entry name" value="ZF_RING_1"/>
    <property type="match status" value="1"/>
</dbReference>
<sequence>MRTGVVMVDTPTTTRTSSLPSSPPSSSQQTSPALLPPSPPPSAHRPENTIVIPADPLQTPVALYSEHHPGASVESARGKPGGGWGLDTASSGVMKVNQVDARVLDTELLDLLQIQLCSMFAPPFFAPGVVDKYKPELKALLDFLLFRFTIFQNEPTPGMRMQNLRFVDGHAIGTSVSSAASSVDAHAPRVSQRLLLGFLCIAGQWGFARLRRHALVAGWADEVQHPQPLISHTSDAQARGQGERSSGTRGGGQWKRRAYRALTRAESLFRLAWLINFLVFLRVGSYPSLLQRLVGMRLVYGPSSGGAARNINFQFMNRQLLWEHFTQLALCVVPLVDWDGLRRQVSGLIRQRRAGAWAAGAGAGGGSEFRGAGGADGDMECVVCGEESAQTPYVTDCGHIYCYYCLKTACLQDDSFSCPRCGTFFATSRRWVPGH</sequence>
<dbReference type="SMART" id="SM00184">
    <property type="entry name" value="RING"/>
    <property type="match status" value="1"/>
</dbReference>
<dbReference type="GO" id="GO:0008270">
    <property type="term" value="F:zinc ion binding"/>
    <property type="evidence" value="ECO:0007669"/>
    <property type="project" value="UniProtKB-KW"/>
</dbReference>
<dbReference type="GO" id="GO:0016558">
    <property type="term" value="P:protein import into peroxisome matrix"/>
    <property type="evidence" value="ECO:0007669"/>
    <property type="project" value="InterPro"/>
</dbReference>
<evidence type="ECO:0000256" key="11">
    <source>
        <dbReference type="ARBA" id="ARBA00022927"/>
    </source>
</evidence>
<comment type="similarity">
    <text evidence="3">Belongs to the pex2/pex10/pex12 family.</text>
</comment>
<dbReference type="InterPro" id="IPR017907">
    <property type="entry name" value="Znf_RING_CS"/>
</dbReference>
<evidence type="ECO:0000256" key="5">
    <source>
        <dbReference type="ARBA" id="ARBA00022679"/>
    </source>
</evidence>
<keyword evidence="12" id="KW-1133">Transmembrane helix</keyword>
<dbReference type="AlphaFoldDB" id="W7TYI4"/>
<dbReference type="GO" id="GO:0005778">
    <property type="term" value="C:peroxisomal membrane"/>
    <property type="evidence" value="ECO:0007669"/>
    <property type="project" value="UniProtKB-SubCell"/>
</dbReference>
<keyword evidence="11" id="KW-0653">Protein transport</keyword>
<evidence type="ECO:0000313" key="21">
    <source>
        <dbReference type="EMBL" id="EWM25424.1"/>
    </source>
</evidence>
<accession>W7TYI4</accession>
<comment type="caution">
    <text evidence="21">The sequence shown here is derived from an EMBL/GenBank/DDBJ whole genome shotgun (WGS) entry which is preliminary data.</text>
</comment>
<dbReference type="PANTHER" id="PTHR48178">
    <property type="entry name" value="PEROXISOME BIOGENESIS FACTOR 2"/>
    <property type="match status" value="1"/>
</dbReference>
<dbReference type="InterPro" id="IPR001841">
    <property type="entry name" value="Znf_RING"/>
</dbReference>
<dbReference type="InterPro" id="IPR025654">
    <property type="entry name" value="PEX2/10"/>
</dbReference>
<evidence type="ECO:0000256" key="1">
    <source>
        <dbReference type="ARBA" id="ARBA00004585"/>
    </source>
</evidence>
<dbReference type="GO" id="GO:0061630">
    <property type="term" value="F:ubiquitin protein ligase activity"/>
    <property type="evidence" value="ECO:0007669"/>
    <property type="project" value="UniProtKB-EC"/>
</dbReference>
<dbReference type="SUPFAM" id="SSF57850">
    <property type="entry name" value="RING/U-box"/>
    <property type="match status" value="1"/>
</dbReference>
<evidence type="ECO:0000256" key="7">
    <source>
        <dbReference type="ARBA" id="ARBA00022723"/>
    </source>
</evidence>
<keyword evidence="8 18" id="KW-0863">Zinc-finger</keyword>
<protein>
    <recommendedName>
        <fullName evidence="17">RING-type E3 ubiquitin transferase (cysteine targeting)</fullName>
        <ecNumber evidence="17">2.3.2.36</ecNumber>
    </recommendedName>
    <alternativeName>
        <fullName evidence="15">Peroxin-2</fullName>
    </alternativeName>
</protein>
<dbReference type="OrthoDB" id="193747at2759"/>
<dbReference type="Pfam" id="PF04757">
    <property type="entry name" value="Pex2_Pex12"/>
    <property type="match status" value="1"/>
</dbReference>
<dbReference type="InterPro" id="IPR006845">
    <property type="entry name" value="Pex_N"/>
</dbReference>